<sequence length="96" mass="11014">LSGKAAAFFMCEVSMSICNWELDEFLTCLFDHCFPSNFHTGQWTHLSNCRQNSHAVGDCIFELQNLADSVGDILDWQLVLYLWQGVDDYICAKWAE</sequence>
<dbReference type="AlphaFoldDB" id="A0AA39NSN3"/>
<keyword evidence="2" id="KW-1185">Reference proteome</keyword>
<organism evidence="1 2">
    <name type="scientific">Armillaria novae-zelandiae</name>
    <dbReference type="NCBI Taxonomy" id="153914"/>
    <lineage>
        <taxon>Eukaryota</taxon>
        <taxon>Fungi</taxon>
        <taxon>Dikarya</taxon>
        <taxon>Basidiomycota</taxon>
        <taxon>Agaricomycotina</taxon>
        <taxon>Agaricomycetes</taxon>
        <taxon>Agaricomycetidae</taxon>
        <taxon>Agaricales</taxon>
        <taxon>Marasmiineae</taxon>
        <taxon>Physalacriaceae</taxon>
        <taxon>Armillaria</taxon>
    </lineage>
</organism>
<gene>
    <name evidence="1" type="ORF">IW261DRAFT_1307682</name>
</gene>
<proteinExistence type="predicted"/>
<protein>
    <submittedName>
        <fullName evidence="1">Uncharacterized protein</fullName>
    </submittedName>
</protein>
<evidence type="ECO:0000313" key="2">
    <source>
        <dbReference type="Proteomes" id="UP001175227"/>
    </source>
</evidence>
<feature type="non-terminal residue" evidence="1">
    <location>
        <position position="1"/>
    </location>
</feature>
<evidence type="ECO:0000313" key="1">
    <source>
        <dbReference type="EMBL" id="KAK0471115.1"/>
    </source>
</evidence>
<feature type="non-terminal residue" evidence="1">
    <location>
        <position position="96"/>
    </location>
</feature>
<reference evidence="1" key="1">
    <citation type="submission" date="2023-06" db="EMBL/GenBank/DDBJ databases">
        <authorList>
            <consortium name="Lawrence Berkeley National Laboratory"/>
            <person name="Ahrendt S."/>
            <person name="Sahu N."/>
            <person name="Indic B."/>
            <person name="Wong-Bajracharya J."/>
            <person name="Merenyi Z."/>
            <person name="Ke H.-M."/>
            <person name="Monk M."/>
            <person name="Kocsube S."/>
            <person name="Drula E."/>
            <person name="Lipzen A."/>
            <person name="Balint B."/>
            <person name="Henrissat B."/>
            <person name="Andreopoulos B."/>
            <person name="Martin F.M."/>
            <person name="Harder C.B."/>
            <person name="Rigling D."/>
            <person name="Ford K.L."/>
            <person name="Foster G.D."/>
            <person name="Pangilinan J."/>
            <person name="Papanicolaou A."/>
            <person name="Barry K."/>
            <person name="LaButti K."/>
            <person name="Viragh M."/>
            <person name="Koriabine M."/>
            <person name="Yan M."/>
            <person name="Riley R."/>
            <person name="Champramary S."/>
            <person name="Plett K.L."/>
            <person name="Tsai I.J."/>
            <person name="Slot J."/>
            <person name="Sipos G."/>
            <person name="Plett J."/>
            <person name="Nagy L.G."/>
            <person name="Grigoriev I.V."/>
        </authorList>
    </citation>
    <scope>NUCLEOTIDE SEQUENCE</scope>
    <source>
        <strain evidence="1">ICMP 16352</strain>
    </source>
</reference>
<dbReference type="Proteomes" id="UP001175227">
    <property type="component" value="Unassembled WGS sequence"/>
</dbReference>
<accession>A0AA39NSN3</accession>
<dbReference type="EMBL" id="JAUEPR010000054">
    <property type="protein sequence ID" value="KAK0471115.1"/>
    <property type="molecule type" value="Genomic_DNA"/>
</dbReference>
<name>A0AA39NSN3_9AGAR</name>
<comment type="caution">
    <text evidence="1">The sequence shown here is derived from an EMBL/GenBank/DDBJ whole genome shotgun (WGS) entry which is preliminary data.</text>
</comment>